<feature type="transmembrane region" description="Helical" evidence="1">
    <location>
        <begin position="50"/>
        <end position="72"/>
    </location>
</feature>
<evidence type="ECO:0000259" key="2">
    <source>
        <dbReference type="Pfam" id="PF07853"/>
    </source>
</evidence>
<keyword evidence="4" id="KW-1185">Reference proteome</keyword>
<dbReference type="RefSeq" id="WP_007202673.1">
    <property type="nucleotide sequence ID" value="NZ_AKKV01000028.1"/>
</dbReference>
<evidence type="ECO:0000313" key="4">
    <source>
        <dbReference type="Proteomes" id="UP000004080"/>
    </source>
</evidence>
<dbReference type="EMBL" id="AKKV01000028">
    <property type="protein sequence ID" value="EIT84960.1"/>
    <property type="molecule type" value="Genomic_DNA"/>
</dbReference>
<comment type="caution">
    <text evidence="3">The sequence shown here is derived from an EMBL/GenBank/DDBJ whole genome shotgun (WGS) entry which is preliminary data.</text>
</comment>
<proteinExistence type="predicted"/>
<feature type="transmembrane region" description="Helical" evidence="1">
    <location>
        <begin position="151"/>
        <end position="177"/>
    </location>
</feature>
<feature type="domain" description="DUF1648" evidence="2">
    <location>
        <begin position="13"/>
        <end position="54"/>
    </location>
</feature>
<dbReference type="STRING" id="1196324.A374_12975"/>
<evidence type="ECO:0000256" key="1">
    <source>
        <dbReference type="SAM" id="Phobius"/>
    </source>
</evidence>
<gene>
    <name evidence="3" type="ORF">A374_12975</name>
</gene>
<keyword evidence="1" id="KW-0472">Membrane</keyword>
<dbReference type="Pfam" id="PF07853">
    <property type="entry name" value="DUF1648"/>
    <property type="match status" value="1"/>
</dbReference>
<dbReference type="AlphaFoldDB" id="I8UDJ7"/>
<protein>
    <recommendedName>
        <fullName evidence="2">DUF1648 domain-containing protein</fullName>
    </recommendedName>
</protein>
<dbReference type="Proteomes" id="UP000004080">
    <property type="component" value="Unassembled WGS sequence"/>
</dbReference>
<organism evidence="3 4">
    <name type="scientific">Fictibacillus macauensis ZFHKF-1</name>
    <dbReference type="NCBI Taxonomy" id="1196324"/>
    <lineage>
        <taxon>Bacteria</taxon>
        <taxon>Bacillati</taxon>
        <taxon>Bacillota</taxon>
        <taxon>Bacilli</taxon>
        <taxon>Bacillales</taxon>
        <taxon>Fictibacillaceae</taxon>
        <taxon>Fictibacillus</taxon>
    </lineage>
</organism>
<name>I8UDJ7_9BACL</name>
<keyword evidence="1" id="KW-1133">Transmembrane helix</keyword>
<feature type="transmembrane region" description="Helical" evidence="1">
    <location>
        <begin position="111"/>
        <end position="130"/>
    </location>
</feature>
<feature type="transmembrane region" description="Helical" evidence="1">
    <location>
        <begin position="84"/>
        <end position="105"/>
    </location>
</feature>
<reference evidence="3 4" key="1">
    <citation type="journal article" date="2012" name="J. Bacteriol.">
        <title>Genome of Bacillus macauensis ZFHKF-1, a Long-Chain-Forming Bacterium.</title>
        <authorList>
            <person name="Cai L."/>
            <person name="Zhang T."/>
        </authorList>
    </citation>
    <scope>NUCLEOTIDE SEQUENCE [LARGE SCALE GENOMIC DNA]</scope>
    <source>
        <strain evidence="3 4">ZFHKF-1</strain>
    </source>
</reference>
<keyword evidence="1" id="KW-0812">Transmembrane</keyword>
<accession>I8UDJ7</accession>
<dbReference type="InterPro" id="IPR012867">
    <property type="entry name" value="DUF1648"/>
</dbReference>
<sequence>MKKSQLSVLIFSLLSNIAIVMGSYRYLPERVAMHFNGAGNPDRYSDKLTASVLIGLLSMLPLLIACVFLLVGNKRENKRKANKSFTLCMSLLSIGLTSIVMISAMNEHATSGQFLFVVIGAFLIITGNDIPTFRNTAGNPYKQRRVQGFTYCLLGLIFIVSAFLPLVVAIFLCFFSFSGSLVVIALYTPKTR</sequence>
<dbReference type="PATRIC" id="fig|1196324.3.peg.2654"/>
<evidence type="ECO:0000313" key="3">
    <source>
        <dbReference type="EMBL" id="EIT84960.1"/>
    </source>
</evidence>